<evidence type="ECO:0000313" key="2">
    <source>
        <dbReference type="EMBL" id="SES75778.1"/>
    </source>
</evidence>
<dbReference type="AlphaFoldDB" id="A0A1H9Z345"/>
<accession>A0A1H9Z345</accession>
<gene>
    <name evidence="2" type="ORF">SAMN03080614_100633</name>
</gene>
<dbReference type="GO" id="GO:0046872">
    <property type="term" value="F:metal ion binding"/>
    <property type="evidence" value="ECO:0007669"/>
    <property type="project" value="InterPro"/>
</dbReference>
<protein>
    <submittedName>
        <fullName evidence="2">Predicted Zn-dependent peptidase</fullName>
    </submittedName>
</protein>
<sequence>MENIFQREVISEGINLYLYQTEKYKTVAFRVFLYNKADEDITKTALIPFVLARGTENYRDNLTIRRNLAHLYGAQLASGVTRRGDAILLDFRLEMVNPKFVEEKNYLVKGLDILKEVIFNPLTIDEGFNPLYVDGEKENIKNRILAVLNDKGRYAFERAVQLMCPNDPYRFFKYGKLEDLPGINPKNLYQKYRGIVENCPIDIFVVGDFEKEELIGIIKEKFNYPRKGVQRIEKPKRVEFLGYKEEVEEMEVNQGKLVMGLKTPITLEHPLYPALLMYNGILGAYPHSKLFKNVRENASLAYYAGSNLESLKGLVFIFAGIEPKTYHQTVEIIKGQLEDMKNGNISEKEFQYTYVSLENGLLETYDEVGGQIGYFVDGKLVGKTITIPDLLEKLKRVKVEDVVEVAKSVELELIYFLKGKGD</sequence>
<evidence type="ECO:0000259" key="1">
    <source>
        <dbReference type="Pfam" id="PF05193"/>
    </source>
</evidence>
<keyword evidence="3" id="KW-1185">Reference proteome</keyword>
<organism evidence="2 3">
    <name type="scientific">Anaerobranca gottschalkii DSM 13577</name>
    <dbReference type="NCBI Taxonomy" id="1120990"/>
    <lineage>
        <taxon>Bacteria</taxon>
        <taxon>Bacillati</taxon>
        <taxon>Bacillota</taxon>
        <taxon>Clostridia</taxon>
        <taxon>Eubacteriales</taxon>
        <taxon>Proteinivoracaceae</taxon>
        <taxon>Anaerobranca</taxon>
    </lineage>
</organism>
<dbReference type="STRING" id="1120990.SAMN03080614_100633"/>
<name>A0A1H9Z345_9FIRM</name>
<dbReference type="RefSeq" id="WP_091349080.1">
    <property type="nucleotide sequence ID" value="NZ_FOIF01000006.1"/>
</dbReference>
<dbReference type="InterPro" id="IPR050361">
    <property type="entry name" value="MPP/UQCRC_Complex"/>
</dbReference>
<dbReference type="PANTHER" id="PTHR11851">
    <property type="entry name" value="METALLOPROTEASE"/>
    <property type="match status" value="1"/>
</dbReference>
<dbReference type="EMBL" id="FOIF01000006">
    <property type="protein sequence ID" value="SES75778.1"/>
    <property type="molecule type" value="Genomic_DNA"/>
</dbReference>
<dbReference type="PANTHER" id="PTHR11851:SF186">
    <property type="entry name" value="INACTIVE METALLOPROTEASE YMFF-RELATED"/>
    <property type="match status" value="1"/>
</dbReference>
<dbReference type="Proteomes" id="UP000243819">
    <property type="component" value="Unassembled WGS sequence"/>
</dbReference>
<dbReference type="OrthoDB" id="9762085at2"/>
<dbReference type="InterPro" id="IPR011249">
    <property type="entry name" value="Metalloenz_LuxS/M16"/>
</dbReference>
<feature type="domain" description="Peptidase M16 C-terminal" evidence="1">
    <location>
        <begin position="202"/>
        <end position="352"/>
    </location>
</feature>
<proteinExistence type="predicted"/>
<dbReference type="NCBIfam" id="NF047422">
    <property type="entry name" value="YfmF_fam"/>
    <property type="match status" value="1"/>
</dbReference>
<evidence type="ECO:0000313" key="3">
    <source>
        <dbReference type="Proteomes" id="UP000243819"/>
    </source>
</evidence>
<reference evidence="3" key="1">
    <citation type="submission" date="2016-10" db="EMBL/GenBank/DDBJ databases">
        <authorList>
            <person name="Varghese N."/>
            <person name="Submissions S."/>
        </authorList>
    </citation>
    <scope>NUCLEOTIDE SEQUENCE [LARGE SCALE GENOMIC DNA]</scope>
    <source>
        <strain evidence="3">DSM 13577</strain>
    </source>
</reference>
<dbReference type="Gene3D" id="3.30.830.10">
    <property type="entry name" value="Metalloenzyme, LuxS/M16 peptidase-like"/>
    <property type="match status" value="2"/>
</dbReference>
<dbReference type="Pfam" id="PF05193">
    <property type="entry name" value="Peptidase_M16_C"/>
    <property type="match status" value="1"/>
</dbReference>
<dbReference type="SUPFAM" id="SSF63411">
    <property type="entry name" value="LuxS/MPP-like metallohydrolase"/>
    <property type="match status" value="2"/>
</dbReference>
<dbReference type="InterPro" id="IPR007863">
    <property type="entry name" value="Peptidase_M16_C"/>
</dbReference>